<evidence type="ECO:0000313" key="3">
    <source>
        <dbReference type="Proteomes" id="UP000692954"/>
    </source>
</evidence>
<keyword evidence="1" id="KW-0812">Transmembrane</keyword>
<reference evidence="2" key="1">
    <citation type="submission" date="2021-01" db="EMBL/GenBank/DDBJ databases">
        <authorList>
            <consortium name="Genoscope - CEA"/>
            <person name="William W."/>
        </authorList>
    </citation>
    <scope>NUCLEOTIDE SEQUENCE</scope>
</reference>
<dbReference type="EMBL" id="CAJJDN010000005">
    <property type="protein sequence ID" value="CAD8051224.1"/>
    <property type="molecule type" value="Genomic_DNA"/>
</dbReference>
<keyword evidence="1" id="KW-1133">Transmembrane helix</keyword>
<feature type="transmembrane region" description="Helical" evidence="1">
    <location>
        <begin position="35"/>
        <end position="53"/>
    </location>
</feature>
<dbReference type="AlphaFoldDB" id="A0A8S1KJY2"/>
<organism evidence="2 3">
    <name type="scientific">Paramecium sonneborni</name>
    <dbReference type="NCBI Taxonomy" id="65129"/>
    <lineage>
        <taxon>Eukaryota</taxon>
        <taxon>Sar</taxon>
        <taxon>Alveolata</taxon>
        <taxon>Ciliophora</taxon>
        <taxon>Intramacronucleata</taxon>
        <taxon>Oligohymenophorea</taxon>
        <taxon>Peniculida</taxon>
        <taxon>Parameciidae</taxon>
        <taxon>Paramecium</taxon>
    </lineage>
</organism>
<sequence length="120" mass="14662">MLKIISILIGKYLNIILFNLFKWISYFKLNKNLNLKFWIMIMKVLIQMINCYYQCILPNIGQLFYRLFLEKLWDLEFRFTTGQLKLKNKLSKTLLMNGDKLKNYYRFILQVMGRNKNKEC</sequence>
<protein>
    <submittedName>
        <fullName evidence="2">Uncharacterized protein</fullName>
    </submittedName>
</protein>
<accession>A0A8S1KJY2</accession>
<evidence type="ECO:0000313" key="2">
    <source>
        <dbReference type="EMBL" id="CAD8051224.1"/>
    </source>
</evidence>
<evidence type="ECO:0000256" key="1">
    <source>
        <dbReference type="SAM" id="Phobius"/>
    </source>
</evidence>
<keyword evidence="3" id="KW-1185">Reference proteome</keyword>
<gene>
    <name evidence="2" type="ORF">PSON_ATCC_30995.1.T0050456</name>
</gene>
<dbReference type="Proteomes" id="UP000692954">
    <property type="component" value="Unassembled WGS sequence"/>
</dbReference>
<feature type="transmembrane region" description="Helical" evidence="1">
    <location>
        <begin position="12"/>
        <end position="29"/>
    </location>
</feature>
<keyword evidence="1" id="KW-0472">Membrane</keyword>
<comment type="caution">
    <text evidence="2">The sequence shown here is derived from an EMBL/GenBank/DDBJ whole genome shotgun (WGS) entry which is preliminary data.</text>
</comment>
<proteinExistence type="predicted"/>
<name>A0A8S1KJY2_9CILI</name>